<dbReference type="Proteomes" id="UP000289792">
    <property type="component" value="Unassembled WGS sequence"/>
</dbReference>
<dbReference type="GO" id="GO:0006508">
    <property type="term" value="P:proteolysis"/>
    <property type="evidence" value="ECO:0007669"/>
    <property type="project" value="InterPro"/>
</dbReference>
<dbReference type="InterPro" id="IPR045175">
    <property type="entry name" value="M28_fam"/>
</dbReference>
<dbReference type="AlphaFoldDB" id="A0A4Q0XF24"/>
<dbReference type="PANTHER" id="PTHR12147:SF26">
    <property type="entry name" value="PEPTIDASE M28 DOMAIN-CONTAINING PROTEIN"/>
    <property type="match status" value="1"/>
</dbReference>
<dbReference type="Pfam" id="PF04389">
    <property type="entry name" value="Peptidase_M28"/>
    <property type="match status" value="1"/>
</dbReference>
<evidence type="ECO:0000256" key="1">
    <source>
        <dbReference type="SAM" id="SignalP"/>
    </source>
</evidence>
<feature type="domain" description="Peptidase M28" evidence="2">
    <location>
        <begin position="255"/>
        <end position="458"/>
    </location>
</feature>
<evidence type="ECO:0000313" key="4">
    <source>
        <dbReference type="Proteomes" id="UP000289792"/>
    </source>
</evidence>
<dbReference type="Gene3D" id="3.50.30.30">
    <property type="match status" value="1"/>
</dbReference>
<comment type="caution">
    <text evidence="3">The sequence shown here is derived from an EMBL/GenBank/DDBJ whole genome shotgun (WGS) entry which is preliminary data.</text>
</comment>
<evidence type="ECO:0000313" key="3">
    <source>
        <dbReference type="EMBL" id="RXJ44602.1"/>
    </source>
</evidence>
<dbReference type="InterPro" id="IPR046450">
    <property type="entry name" value="PA_dom_sf"/>
</dbReference>
<name>A0A4Q0XF24_9FLAO</name>
<protein>
    <submittedName>
        <fullName evidence="3">M28 family peptidase</fullName>
    </submittedName>
</protein>
<feature type="signal peptide" evidence="1">
    <location>
        <begin position="1"/>
        <end position="18"/>
    </location>
</feature>
<proteinExistence type="predicted"/>
<dbReference type="InterPro" id="IPR007484">
    <property type="entry name" value="Peptidase_M28"/>
</dbReference>
<keyword evidence="4" id="KW-1185">Reference proteome</keyword>
<accession>A0A4Q0XF24</accession>
<gene>
    <name evidence="3" type="ORF">ESZ48_16720</name>
</gene>
<dbReference type="SUPFAM" id="SSF52025">
    <property type="entry name" value="PA domain"/>
    <property type="match status" value="1"/>
</dbReference>
<dbReference type="Gene3D" id="3.40.630.10">
    <property type="entry name" value="Zn peptidases"/>
    <property type="match status" value="1"/>
</dbReference>
<dbReference type="SUPFAM" id="SSF53187">
    <property type="entry name" value="Zn-dependent exopeptidases"/>
    <property type="match status" value="1"/>
</dbReference>
<dbReference type="PANTHER" id="PTHR12147">
    <property type="entry name" value="METALLOPEPTIDASE M28 FAMILY MEMBER"/>
    <property type="match status" value="1"/>
</dbReference>
<reference evidence="3 4" key="1">
    <citation type="submission" date="2019-01" db="EMBL/GenBank/DDBJ databases">
        <title>Genome sequence of the Antarctic species Gelidibacter gilvus ACAM 158(T).</title>
        <authorList>
            <person name="Bowman J.P."/>
        </authorList>
    </citation>
    <scope>NUCLEOTIDE SEQUENCE [LARGE SCALE GENOMIC DNA]</scope>
    <source>
        <strain evidence="3 4">IC158</strain>
    </source>
</reference>
<keyword evidence="1" id="KW-0732">Signal</keyword>
<feature type="chain" id="PRO_5020406382" evidence="1">
    <location>
        <begin position="19"/>
        <end position="497"/>
    </location>
</feature>
<dbReference type="EMBL" id="SDDZ01000015">
    <property type="protein sequence ID" value="RXJ44602.1"/>
    <property type="molecule type" value="Genomic_DNA"/>
</dbReference>
<organism evidence="3 4">
    <name type="scientific">Gelidibacter gilvus</name>
    <dbReference type="NCBI Taxonomy" id="59602"/>
    <lineage>
        <taxon>Bacteria</taxon>
        <taxon>Pseudomonadati</taxon>
        <taxon>Bacteroidota</taxon>
        <taxon>Flavobacteriia</taxon>
        <taxon>Flavobacteriales</taxon>
        <taxon>Flavobacteriaceae</taxon>
        <taxon>Gelidibacter</taxon>
    </lineage>
</organism>
<dbReference type="OrthoDB" id="9778250at2"/>
<evidence type="ECO:0000259" key="2">
    <source>
        <dbReference type="Pfam" id="PF04389"/>
    </source>
</evidence>
<sequence length="497" mass="54537">MKKLALLLALGCIFTLTAQTEIEKVSETISKSEIEGHIYFLADDLLKGRETGSPELKIAASYLANSFRSYGVQPNPKTGTYYQEVKLKRKSPPKDVSIVINDQAITDYVIINAISMASYEDAIFLNYGLTDDYKGKDVKGKVVIVKAGSPETTEGRAAFTLRRTKEKLAKDHGVTAIIELLKVDDGMWSSIGHNFNGPTLSVDLEDTDKSGNNDIAYVWVLDKEGKMADQFSAAKKISSAIAIGEKQEETVISQNVIGIVEGTDAKLKNEYIIYSAHYDHVGIGEPDAIGDSIYNGARDNAVGTTTVLSMAKNLAKYPTKRSALFILFTGEEKGLLGSSYYVENPVLPLNQMVYCFNSDNAGYNDTSVISVIGLTRTSAEANIIKAAQAFGLKAIEDPAKEQGLFDRSDNVNFAKKGIPAPTFSLGFTSFDGDVTKYYHQPGDEADTLDYDYLLKFFQAYVLAGRNIANDKQTPVWNEGDKYEEASKDLYQVKAIKN</sequence>
<dbReference type="GO" id="GO:0008235">
    <property type="term" value="F:metalloexopeptidase activity"/>
    <property type="evidence" value="ECO:0007669"/>
    <property type="project" value="InterPro"/>
</dbReference>